<keyword evidence="11" id="KW-1185">Reference proteome</keyword>
<feature type="domain" description="NolW-like" evidence="8">
    <location>
        <begin position="202"/>
        <end position="280"/>
    </location>
</feature>
<gene>
    <name evidence="10" type="ORF">CLV83_3814</name>
</gene>
<dbReference type="AlphaFoldDB" id="A0A4R1GA28"/>
<dbReference type="Gene3D" id="3.30.1370.120">
    <property type="match status" value="2"/>
</dbReference>
<comment type="similarity">
    <text evidence="5">Belongs to the bacterial secretin family.</text>
</comment>
<evidence type="ECO:0000256" key="5">
    <source>
        <dbReference type="RuleBase" id="RU004003"/>
    </source>
</evidence>
<protein>
    <submittedName>
        <fullName evidence="10">Type II secretion system protein D</fullName>
    </submittedName>
</protein>
<evidence type="ECO:0000256" key="1">
    <source>
        <dbReference type="ARBA" id="ARBA00004370"/>
    </source>
</evidence>
<dbReference type="InterPro" id="IPR038591">
    <property type="entry name" value="NolW-like_sf"/>
</dbReference>
<evidence type="ECO:0000313" key="10">
    <source>
        <dbReference type="EMBL" id="TCK03543.1"/>
    </source>
</evidence>
<dbReference type="PRINTS" id="PR00811">
    <property type="entry name" value="BCTERIALGSPD"/>
</dbReference>
<proteinExistence type="inferred from homology"/>
<keyword evidence="3" id="KW-0732">Signal</keyword>
<evidence type="ECO:0000256" key="6">
    <source>
        <dbReference type="RuleBase" id="RU004004"/>
    </source>
</evidence>
<dbReference type="InterPro" id="IPR005644">
    <property type="entry name" value="NolW-like"/>
</dbReference>
<dbReference type="Pfam" id="PF00263">
    <property type="entry name" value="Secretin"/>
    <property type="match status" value="1"/>
</dbReference>
<evidence type="ECO:0000313" key="11">
    <source>
        <dbReference type="Proteomes" id="UP000294546"/>
    </source>
</evidence>
<keyword evidence="2" id="KW-0812">Transmembrane</keyword>
<dbReference type="RefSeq" id="WP_207894955.1">
    <property type="nucleotide sequence ID" value="NZ_SMFU01000012.1"/>
</dbReference>
<feature type="domain" description="Type II/III secretion system secretin-like" evidence="7">
    <location>
        <begin position="369"/>
        <end position="530"/>
    </location>
</feature>
<dbReference type="GO" id="GO:0009279">
    <property type="term" value="C:cell outer membrane"/>
    <property type="evidence" value="ECO:0007669"/>
    <property type="project" value="UniProtKB-SubCell"/>
</dbReference>
<dbReference type="Proteomes" id="UP000294546">
    <property type="component" value="Unassembled WGS sequence"/>
</dbReference>
<name>A0A4R1GA28_9GAMM</name>
<evidence type="ECO:0000256" key="4">
    <source>
        <dbReference type="ARBA" id="ARBA00023136"/>
    </source>
</evidence>
<comment type="caution">
    <text evidence="10">The sequence shown here is derived from an EMBL/GenBank/DDBJ whole genome shotgun (WGS) entry which is preliminary data.</text>
</comment>
<accession>A0A4R1GA28</accession>
<dbReference type="PANTHER" id="PTHR30332">
    <property type="entry name" value="PROBABLE GENERAL SECRETION PATHWAY PROTEIN D"/>
    <property type="match status" value="1"/>
</dbReference>
<evidence type="ECO:0000259" key="7">
    <source>
        <dbReference type="Pfam" id="PF00263"/>
    </source>
</evidence>
<dbReference type="InterPro" id="IPR004846">
    <property type="entry name" value="T2SS/T3SS_dom"/>
</dbReference>
<dbReference type="PANTHER" id="PTHR30332:SF24">
    <property type="entry name" value="SECRETIN GSPD-RELATED"/>
    <property type="match status" value="1"/>
</dbReference>
<feature type="domain" description="GspD-like N0" evidence="9">
    <location>
        <begin position="37"/>
        <end position="106"/>
    </location>
</feature>
<comment type="subcellular location">
    <subcellularLocation>
        <location evidence="6">Cell outer membrane</location>
    </subcellularLocation>
    <subcellularLocation>
        <location evidence="1">Membrane</location>
    </subcellularLocation>
</comment>
<reference evidence="10 11" key="1">
    <citation type="submission" date="2019-03" db="EMBL/GenBank/DDBJ databases">
        <title>Genomic Encyclopedia of Archaeal and Bacterial Type Strains, Phase II (KMG-II): from individual species to whole genera.</title>
        <authorList>
            <person name="Goeker M."/>
        </authorList>
    </citation>
    <scope>NUCLEOTIDE SEQUENCE [LARGE SCALE GENOMIC DNA]</scope>
    <source>
        <strain evidence="10 11">DSM 27697</strain>
    </source>
</reference>
<organism evidence="10 11">
    <name type="scientific">Marinobacterium mangrovicola</name>
    <dbReference type="NCBI Taxonomy" id="1476959"/>
    <lineage>
        <taxon>Bacteria</taxon>
        <taxon>Pseudomonadati</taxon>
        <taxon>Pseudomonadota</taxon>
        <taxon>Gammaproteobacteria</taxon>
        <taxon>Oceanospirillales</taxon>
        <taxon>Oceanospirillaceae</taxon>
        <taxon>Marinobacterium</taxon>
    </lineage>
</organism>
<sequence>MNTRNDHCKLASGWQGMLLAALLTLPLGVSAQTRYEINFDNTELTEVISSVGRITGRTFIIDPRVQGKVNLSSTEALSADEVYAVFLSQLRTQGIAAVDLGNGKTKLLPDQAARLEPLPVESQGMSATAAGEQMLTRVYELRGADSAELMATLKPLIDPQVGVITPVPSSNRLVVTDWRSNLNRIDALLAQLDRPGNPDVTSEVIYLQHANASEVVEVLNKLDMGAAERDAAATVSSVSVRQNVRLEADEGTNAIVLVGAEEDLLAYKRIIDRLDIRRAQVVVETIIAEISDSRASQLGVQWLFWDGSGGNVPLAGTNFSNTTSLNAIGAAAASGDDASLGELLGGLEGLTAGVGRIGSGFSFAALLNALQTESGFNLLSTPTLLTLDNAEASILVGQEVPFVTGSVTQNNANPYQTIERKDVGIKLTLKPQISAGNSVRLDIVQEVSSISDDASASDVVTNKREIRTSAMVDDQGMVVLGGLISDERQNSQQKVPLLGDLPGVGPLFRSDGESHAKQHLLVFIRPKIVRDPAQLEQLSQQKYRDIHKELKQQRERRGEAEDESQDLAWRQLFPSSRARLEGWM</sequence>
<dbReference type="InterPro" id="IPR001775">
    <property type="entry name" value="GspD/PilQ"/>
</dbReference>
<dbReference type="GO" id="GO:0015627">
    <property type="term" value="C:type II protein secretion system complex"/>
    <property type="evidence" value="ECO:0007669"/>
    <property type="project" value="TreeGrafter"/>
</dbReference>
<dbReference type="Pfam" id="PF03958">
    <property type="entry name" value="Secretin_N"/>
    <property type="match status" value="2"/>
</dbReference>
<feature type="domain" description="NolW-like" evidence="8">
    <location>
        <begin position="136"/>
        <end position="196"/>
    </location>
</feature>
<dbReference type="Pfam" id="PF21305">
    <property type="entry name" value="type_II_gspD_N0"/>
    <property type="match status" value="1"/>
</dbReference>
<evidence type="ECO:0000256" key="2">
    <source>
        <dbReference type="ARBA" id="ARBA00022692"/>
    </source>
</evidence>
<evidence type="ECO:0000259" key="9">
    <source>
        <dbReference type="Pfam" id="PF21305"/>
    </source>
</evidence>
<dbReference type="GO" id="GO:0009306">
    <property type="term" value="P:protein secretion"/>
    <property type="evidence" value="ECO:0007669"/>
    <property type="project" value="InterPro"/>
</dbReference>
<evidence type="ECO:0000256" key="3">
    <source>
        <dbReference type="ARBA" id="ARBA00022729"/>
    </source>
</evidence>
<dbReference type="InterPro" id="IPR049371">
    <property type="entry name" value="GspD-like_N0"/>
</dbReference>
<evidence type="ECO:0000259" key="8">
    <source>
        <dbReference type="Pfam" id="PF03958"/>
    </source>
</evidence>
<keyword evidence="6" id="KW-0813">Transport</keyword>
<keyword evidence="4" id="KW-0472">Membrane</keyword>
<dbReference type="InterPro" id="IPR050810">
    <property type="entry name" value="Bact_Secretion_Sys_Channel"/>
</dbReference>
<dbReference type="EMBL" id="SMFU01000012">
    <property type="protein sequence ID" value="TCK03543.1"/>
    <property type="molecule type" value="Genomic_DNA"/>
</dbReference>